<evidence type="ECO:0000313" key="3">
    <source>
        <dbReference type="Proteomes" id="UP000299102"/>
    </source>
</evidence>
<proteinExistence type="predicted"/>
<gene>
    <name evidence="2" type="ORF">EVAR_70644_1</name>
</gene>
<dbReference type="STRING" id="151549.A0A4C1SZJ6"/>
<evidence type="ECO:0000313" key="2">
    <source>
        <dbReference type="EMBL" id="GBP07619.1"/>
    </source>
</evidence>
<feature type="domain" description="DUF5641" evidence="1">
    <location>
        <begin position="72"/>
        <end position="137"/>
    </location>
</feature>
<dbReference type="PANTHER" id="PTHR47331">
    <property type="entry name" value="PHD-TYPE DOMAIN-CONTAINING PROTEIN"/>
    <property type="match status" value="1"/>
</dbReference>
<evidence type="ECO:0000259" key="1">
    <source>
        <dbReference type="Pfam" id="PF18701"/>
    </source>
</evidence>
<dbReference type="InterPro" id="IPR040676">
    <property type="entry name" value="DUF5641"/>
</dbReference>
<dbReference type="Pfam" id="PF18701">
    <property type="entry name" value="DUF5641"/>
    <property type="match status" value="1"/>
</dbReference>
<dbReference type="EMBL" id="BGZK01004214">
    <property type="protein sequence ID" value="GBP07619.1"/>
    <property type="molecule type" value="Genomic_DNA"/>
</dbReference>
<name>A0A4C1SZJ6_EUMVA</name>
<comment type="caution">
    <text evidence="2">The sequence shown here is derived from an EMBL/GenBank/DDBJ whole genome shotgun (WGS) entry which is preliminary data.</text>
</comment>
<dbReference type="PANTHER" id="PTHR47331:SF1">
    <property type="entry name" value="GAG-LIKE PROTEIN"/>
    <property type="match status" value="1"/>
</dbReference>
<protein>
    <recommendedName>
        <fullName evidence="1">DUF5641 domain-containing protein</fullName>
    </recommendedName>
</protein>
<dbReference type="AlphaFoldDB" id="A0A4C1SZJ6"/>
<sequence>MDIQPDYTAQCPTNDESLRSALNEVEFIINSRPLIFASLETQDDEAITPNHLLIGSATGYKPICTENFNLKQQLSGKQTPLSPGNVFLIVDDNMSGNCWLGGIVTKAILARDGQVRQAVVRTKNGILRRPVSKLAILDVGDEDG</sequence>
<organism evidence="2 3">
    <name type="scientific">Eumeta variegata</name>
    <name type="common">Bagworm moth</name>
    <name type="synonym">Eumeta japonica</name>
    <dbReference type="NCBI Taxonomy" id="151549"/>
    <lineage>
        <taxon>Eukaryota</taxon>
        <taxon>Metazoa</taxon>
        <taxon>Ecdysozoa</taxon>
        <taxon>Arthropoda</taxon>
        <taxon>Hexapoda</taxon>
        <taxon>Insecta</taxon>
        <taxon>Pterygota</taxon>
        <taxon>Neoptera</taxon>
        <taxon>Endopterygota</taxon>
        <taxon>Lepidoptera</taxon>
        <taxon>Glossata</taxon>
        <taxon>Ditrysia</taxon>
        <taxon>Tineoidea</taxon>
        <taxon>Psychidae</taxon>
        <taxon>Oiketicinae</taxon>
        <taxon>Eumeta</taxon>
    </lineage>
</organism>
<reference evidence="2 3" key="1">
    <citation type="journal article" date="2019" name="Commun. Biol.">
        <title>The bagworm genome reveals a unique fibroin gene that provides high tensile strength.</title>
        <authorList>
            <person name="Kono N."/>
            <person name="Nakamura H."/>
            <person name="Ohtoshi R."/>
            <person name="Tomita M."/>
            <person name="Numata K."/>
            <person name="Arakawa K."/>
        </authorList>
    </citation>
    <scope>NUCLEOTIDE SEQUENCE [LARGE SCALE GENOMIC DNA]</scope>
</reference>
<keyword evidence="3" id="KW-1185">Reference proteome</keyword>
<dbReference type="Proteomes" id="UP000299102">
    <property type="component" value="Unassembled WGS sequence"/>
</dbReference>
<accession>A0A4C1SZJ6</accession>
<dbReference type="OrthoDB" id="10049357at2759"/>